<keyword evidence="2" id="KW-0175">Coiled coil</keyword>
<proteinExistence type="predicted"/>
<keyword evidence="5" id="KW-1185">Reference proteome</keyword>
<dbReference type="Gene3D" id="1.20.5.190">
    <property type="match status" value="1"/>
</dbReference>
<feature type="region of interest" description="Disordered" evidence="3">
    <location>
        <begin position="381"/>
        <end position="411"/>
    </location>
</feature>
<reference evidence="4" key="2">
    <citation type="submission" date="2025-09" db="UniProtKB">
        <authorList>
            <consortium name="Ensembl"/>
        </authorList>
    </citation>
    <scope>IDENTIFICATION</scope>
</reference>
<feature type="region of interest" description="Disordered" evidence="3">
    <location>
        <begin position="676"/>
        <end position="695"/>
    </location>
</feature>
<feature type="region of interest" description="Disordered" evidence="3">
    <location>
        <begin position="54"/>
        <end position="80"/>
    </location>
</feature>
<feature type="region of interest" description="Disordered" evidence="3">
    <location>
        <begin position="494"/>
        <end position="556"/>
    </location>
</feature>
<feature type="compositionally biased region" description="Acidic residues" evidence="3">
    <location>
        <begin position="676"/>
        <end position="685"/>
    </location>
</feature>
<reference evidence="4" key="1">
    <citation type="submission" date="2025-08" db="UniProtKB">
        <authorList>
            <consortium name="Ensembl"/>
        </authorList>
    </citation>
    <scope>IDENTIFICATION</scope>
</reference>
<dbReference type="GeneTree" id="ENSGT00940000163679"/>
<organism evidence="4 5">
    <name type="scientific">Paramormyrops kingsleyae</name>
    <dbReference type="NCBI Taxonomy" id="1676925"/>
    <lineage>
        <taxon>Eukaryota</taxon>
        <taxon>Metazoa</taxon>
        <taxon>Chordata</taxon>
        <taxon>Craniata</taxon>
        <taxon>Vertebrata</taxon>
        <taxon>Euteleostomi</taxon>
        <taxon>Actinopterygii</taxon>
        <taxon>Neopterygii</taxon>
        <taxon>Teleostei</taxon>
        <taxon>Osteoglossocephala</taxon>
        <taxon>Osteoglossomorpha</taxon>
        <taxon>Osteoglossiformes</taxon>
        <taxon>Mormyridae</taxon>
        <taxon>Paramormyrops</taxon>
    </lineage>
</organism>
<keyword evidence="1" id="KW-0677">Repeat</keyword>
<evidence type="ECO:0000256" key="2">
    <source>
        <dbReference type="SAM" id="Coils"/>
    </source>
</evidence>
<feature type="compositionally biased region" description="Polar residues" evidence="3">
    <location>
        <begin position="509"/>
        <end position="524"/>
    </location>
</feature>
<feature type="coiled-coil region" evidence="2">
    <location>
        <begin position="247"/>
        <end position="349"/>
    </location>
</feature>
<protein>
    <submittedName>
        <fullName evidence="4">IQ motif containing E</fullName>
    </submittedName>
</protein>
<feature type="compositionally biased region" description="Basic and acidic residues" evidence="3">
    <location>
        <begin position="494"/>
        <end position="508"/>
    </location>
</feature>
<feature type="region of interest" description="Disordered" evidence="3">
    <location>
        <begin position="707"/>
        <end position="737"/>
    </location>
</feature>
<feature type="coiled-coil region" evidence="2">
    <location>
        <begin position="185"/>
        <end position="219"/>
    </location>
</feature>
<dbReference type="InterPro" id="IPR000048">
    <property type="entry name" value="IQ_motif_EF-hand-BS"/>
</dbReference>
<feature type="compositionally biased region" description="Low complexity" evidence="3">
    <location>
        <begin position="382"/>
        <end position="393"/>
    </location>
</feature>
<evidence type="ECO:0000313" key="5">
    <source>
        <dbReference type="Proteomes" id="UP000261540"/>
    </source>
</evidence>
<dbReference type="Pfam" id="PF00612">
    <property type="entry name" value="IQ"/>
    <property type="match status" value="2"/>
</dbReference>
<dbReference type="PANTHER" id="PTHR22590">
    <property type="entry name" value="MYOSIN MOTOR DOMAIN-CONTAINING PROTEIN"/>
    <property type="match status" value="1"/>
</dbReference>
<dbReference type="Ensembl" id="ENSPKIT00000012338.1">
    <property type="protein sequence ID" value="ENSPKIP00000031492.1"/>
    <property type="gene ID" value="ENSPKIG00000011959.1"/>
</dbReference>
<evidence type="ECO:0000313" key="4">
    <source>
        <dbReference type="Ensembl" id="ENSPKIP00000031492.1"/>
    </source>
</evidence>
<dbReference type="PANTHER" id="PTHR22590:SF3">
    <property type="entry name" value="IQ DOMAIN-CONTAINING PROTEIN E"/>
    <property type="match status" value="1"/>
</dbReference>
<evidence type="ECO:0000256" key="1">
    <source>
        <dbReference type="ARBA" id="ARBA00022737"/>
    </source>
</evidence>
<dbReference type="Proteomes" id="UP000261540">
    <property type="component" value="Unplaced"/>
</dbReference>
<dbReference type="InterPro" id="IPR052318">
    <property type="entry name" value="CellDiv_DevSignal_Domain"/>
</dbReference>
<dbReference type="PROSITE" id="PS50096">
    <property type="entry name" value="IQ"/>
    <property type="match status" value="2"/>
</dbReference>
<dbReference type="AlphaFoldDB" id="A0A3B3SL92"/>
<sequence>MNSFSGLYDVLLSWIYNTRIISDIFSMSAAVSDCQTEEELEDLGEDGFSVDTFISNAGQRPKKKKTPSKPPPSPKSPYLTSANLHPKKAAVWHSLKATGVPHSETLTMRVPGDFWVASLKGGLDIEGNQAKHSTSTNVPEYLKEAFGMRKPKYSRSSSNGYIPGTPDFKEKEDMYDEIIELKKCLQAQKSENDVMKTRIRRLEEDNSKKEKQIEQLLDPIKGSEYTRSLVDKKNDPSSVYYGLRQKILKLEQQCKEKDTAFNKLQSDLKTTNIEELKITVETYYEEVQRLRVLLASAESTEKSNAAENRAHLKQQKVLNAAVLKLSKNVKHLEEENKALREEVRRAMGSPSSTSRGYSDWSKQRLVRRVIELEKKIKDADFSNGTKSTNTNTGVADTDPIPQGAPAHSREKEALQECARLRGIVKRLREERANLQKELADRDAEIKRLSAERARAVKDVERAKTTQRDQARRHFREDFEKLTEKIKILESQLEEERHSTLKSSQHGELEQSSGGVRGEMQTSPASLRDDVHQATASAQEVQQHENGETEEMSAKSVQQRWQQHGLEDVILIQSAMRGHLTRQKSLNAKNHECKPSNFKSPQAECSDSVDTRHISDGAPDDVVVLLQSVFRGHLARSSLKATRPTENPAALSALRWDSKSTQKYKSKAHAVRAVVGSDEEIEEDVPDVSTEEKQGVTESSVYYSSLRRKQGPAQLDLHPAAESAKAGDSDDSDDIIISPSRPLRRRDIYF</sequence>
<name>A0A3B3SL92_9TELE</name>
<accession>A0A3B3SL92</accession>
<evidence type="ECO:0000256" key="3">
    <source>
        <dbReference type="SAM" id="MobiDB-lite"/>
    </source>
</evidence>
<dbReference type="STRING" id="1676925.ENSPKIP00000031492"/>